<protein>
    <recommendedName>
        <fullName evidence="4">Secreted protein</fullName>
    </recommendedName>
</protein>
<dbReference type="Proteomes" id="UP001066276">
    <property type="component" value="Chromosome 1_1"/>
</dbReference>
<evidence type="ECO:0000313" key="2">
    <source>
        <dbReference type="EMBL" id="KAJ1214866.1"/>
    </source>
</evidence>
<evidence type="ECO:0000313" key="3">
    <source>
        <dbReference type="Proteomes" id="UP001066276"/>
    </source>
</evidence>
<proteinExistence type="predicted"/>
<organism evidence="2 3">
    <name type="scientific">Pleurodeles waltl</name>
    <name type="common">Iberian ribbed newt</name>
    <dbReference type="NCBI Taxonomy" id="8319"/>
    <lineage>
        <taxon>Eukaryota</taxon>
        <taxon>Metazoa</taxon>
        <taxon>Chordata</taxon>
        <taxon>Craniata</taxon>
        <taxon>Vertebrata</taxon>
        <taxon>Euteleostomi</taxon>
        <taxon>Amphibia</taxon>
        <taxon>Batrachia</taxon>
        <taxon>Caudata</taxon>
        <taxon>Salamandroidea</taxon>
        <taxon>Salamandridae</taxon>
        <taxon>Pleurodelinae</taxon>
        <taxon>Pleurodeles</taxon>
    </lineage>
</organism>
<feature type="region of interest" description="Disordered" evidence="1">
    <location>
        <begin position="69"/>
        <end position="89"/>
    </location>
</feature>
<name>A0AAV7WPL5_PLEWA</name>
<dbReference type="EMBL" id="JANPWB010000001">
    <property type="protein sequence ID" value="KAJ1214866.1"/>
    <property type="molecule type" value="Genomic_DNA"/>
</dbReference>
<reference evidence="2" key="1">
    <citation type="journal article" date="2022" name="bioRxiv">
        <title>Sequencing and chromosome-scale assembly of the giantPleurodeles waltlgenome.</title>
        <authorList>
            <person name="Brown T."/>
            <person name="Elewa A."/>
            <person name="Iarovenko S."/>
            <person name="Subramanian E."/>
            <person name="Araus A.J."/>
            <person name="Petzold A."/>
            <person name="Susuki M."/>
            <person name="Suzuki K.-i.T."/>
            <person name="Hayashi T."/>
            <person name="Toyoda A."/>
            <person name="Oliveira C."/>
            <person name="Osipova E."/>
            <person name="Leigh N.D."/>
            <person name="Simon A."/>
            <person name="Yun M.H."/>
        </authorList>
    </citation>
    <scope>NUCLEOTIDE SEQUENCE</scope>
    <source>
        <strain evidence="2">20211129_DDA</strain>
        <tissue evidence="2">Liver</tissue>
    </source>
</reference>
<sequence length="110" mass="12242">MARANVLSGVFIRFVKAVFIHFCYWSGGYVAKIGIHGGVRHLFVLNNDSSSTWRENSSRGKRLALADCQNRDPGYNRKEAESPGTTMSSLHFRHNLGHVAATGPRLARLQ</sequence>
<comment type="caution">
    <text evidence="2">The sequence shown here is derived from an EMBL/GenBank/DDBJ whole genome shotgun (WGS) entry which is preliminary data.</text>
</comment>
<evidence type="ECO:0000256" key="1">
    <source>
        <dbReference type="SAM" id="MobiDB-lite"/>
    </source>
</evidence>
<gene>
    <name evidence="2" type="ORF">NDU88_002477</name>
</gene>
<accession>A0AAV7WPL5</accession>
<evidence type="ECO:0008006" key="4">
    <source>
        <dbReference type="Google" id="ProtNLM"/>
    </source>
</evidence>
<dbReference type="AlphaFoldDB" id="A0AAV7WPL5"/>
<keyword evidence="3" id="KW-1185">Reference proteome</keyword>